<dbReference type="GO" id="GO:0016020">
    <property type="term" value="C:membrane"/>
    <property type="evidence" value="ECO:0007669"/>
    <property type="project" value="UniProtKB-SubCell"/>
</dbReference>
<dbReference type="KEGG" id="spad:DVK44_22755"/>
<proteinExistence type="predicted"/>
<keyword evidence="4 5" id="KW-0472">Membrane</keyword>
<evidence type="ECO:0000313" key="7">
    <source>
        <dbReference type="Proteomes" id="UP000253868"/>
    </source>
</evidence>
<evidence type="ECO:0000256" key="2">
    <source>
        <dbReference type="ARBA" id="ARBA00022692"/>
    </source>
</evidence>
<accession>A0A345HTI1</accession>
<dbReference type="EMBL" id="CP031194">
    <property type="protein sequence ID" value="AXG80005.1"/>
    <property type="molecule type" value="Genomic_DNA"/>
</dbReference>
<feature type="transmembrane region" description="Helical" evidence="5">
    <location>
        <begin position="53"/>
        <end position="81"/>
    </location>
</feature>
<evidence type="ECO:0000256" key="1">
    <source>
        <dbReference type="ARBA" id="ARBA00004141"/>
    </source>
</evidence>
<evidence type="ECO:0000313" key="6">
    <source>
        <dbReference type="EMBL" id="AXG80005.1"/>
    </source>
</evidence>
<dbReference type="Pfam" id="PF13564">
    <property type="entry name" value="DoxX_2"/>
    <property type="match status" value="1"/>
</dbReference>
<evidence type="ECO:0000256" key="3">
    <source>
        <dbReference type="ARBA" id="ARBA00022989"/>
    </source>
</evidence>
<comment type="subcellular location">
    <subcellularLocation>
        <location evidence="1">Membrane</location>
        <topology evidence="1">Multi-pass membrane protein</topology>
    </subcellularLocation>
</comment>
<dbReference type="InterPro" id="IPR032808">
    <property type="entry name" value="DoxX"/>
</dbReference>
<dbReference type="OrthoDB" id="165191at2"/>
<name>A0A345HTI1_9ACTN</name>
<keyword evidence="3 5" id="KW-1133">Transmembrane helix</keyword>
<evidence type="ECO:0000256" key="4">
    <source>
        <dbReference type="ARBA" id="ARBA00023136"/>
    </source>
</evidence>
<dbReference type="Proteomes" id="UP000253868">
    <property type="component" value="Chromosome"/>
</dbReference>
<gene>
    <name evidence="6" type="ORF">DVK44_22755</name>
</gene>
<protein>
    <submittedName>
        <fullName evidence="6">DoxX family protein</fullName>
    </submittedName>
</protein>
<keyword evidence="2 5" id="KW-0812">Transmembrane</keyword>
<dbReference type="RefSeq" id="WP_114661329.1">
    <property type="nucleotide sequence ID" value="NZ_CP031194.1"/>
</dbReference>
<keyword evidence="7" id="KW-1185">Reference proteome</keyword>
<organism evidence="6 7">
    <name type="scientific">Streptomyces paludis</name>
    <dbReference type="NCBI Taxonomy" id="2282738"/>
    <lineage>
        <taxon>Bacteria</taxon>
        <taxon>Bacillati</taxon>
        <taxon>Actinomycetota</taxon>
        <taxon>Actinomycetes</taxon>
        <taxon>Kitasatosporales</taxon>
        <taxon>Streptomycetaceae</taxon>
        <taxon>Streptomyces</taxon>
    </lineage>
</organism>
<sequence>MFIAFAVIGILLALALTASAVGDITRAEAIVASLSKVGVPDSWYVPLGLVKIAGAAGLVIGLWVPFLGAAAAIGVILYFIGALIMHLRAKDKGFAPVILFIVLAAAALVLRLASA</sequence>
<feature type="transmembrane region" description="Helical" evidence="5">
    <location>
        <begin position="93"/>
        <end position="113"/>
    </location>
</feature>
<reference evidence="7" key="1">
    <citation type="submission" date="2018-07" db="EMBL/GenBank/DDBJ databases">
        <authorList>
            <person name="Zhao J."/>
        </authorList>
    </citation>
    <scope>NUCLEOTIDE SEQUENCE [LARGE SCALE GENOMIC DNA]</scope>
    <source>
        <strain evidence="7">GSSD-12</strain>
    </source>
</reference>
<evidence type="ECO:0000256" key="5">
    <source>
        <dbReference type="SAM" id="Phobius"/>
    </source>
</evidence>
<dbReference type="AlphaFoldDB" id="A0A345HTI1"/>